<feature type="compositionally biased region" description="Basic residues" evidence="1">
    <location>
        <begin position="90"/>
        <end position="102"/>
    </location>
</feature>
<feature type="compositionally biased region" description="Polar residues" evidence="1">
    <location>
        <begin position="103"/>
        <end position="113"/>
    </location>
</feature>
<dbReference type="VEuPathDB" id="VectorBase:MDOMA2_008766"/>
<feature type="compositionally biased region" description="Basic and acidic residues" evidence="1">
    <location>
        <begin position="114"/>
        <end position="131"/>
    </location>
</feature>
<evidence type="ECO:0000256" key="1">
    <source>
        <dbReference type="SAM" id="MobiDB-lite"/>
    </source>
</evidence>
<proteinExistence type="predicted"/>
<evidence type="ECO:0000313" key="2">
    <source>
        <dbReference type="EnsemblMetazoa" id="MDOA016892-PA"/>
    </source>
</evidence>
<feature type="compositionally biased region" description="Basic and acidic residues" evidence="1">
    <location>
        <begin position="155"/>
        <end position="177"/>
    </location>
</feature>
<dbReference type="Pfam" id="PF14960">
    <property type="entry name" value="ATP_synth_reg"/>
    <property type="match status" value="1"/>
</dbReference>
<feature type="compositionally biased region" description="Polar residues" evidence="1">
    <location>
        <begin position="140"/>
        <end position="154"/>
    </location>
</feature>
<dbReference type="RefSeq" id="XP_011291756.2">
    <property type="nucleotide sequence ID" value="XM_011293454.3"/>
</dbReference>
<dbReference type="VEuPathDB" id="VectorBase:MDOA016892"/>
<reference evidence="2" key="1">
    <citation type="submission" date="2020-05" db="UniProtKB">
        <authorList>
            <consortium name="EnsemblMetazoa"/>
        </authorList>
    </citation>
    <scope>IDENTIFICATION</scope>
    <source>
        <strain evidence="2">Aabys</strain>
    </source>
</reference>
<dbReference type="AlphaFoldDB" id="A0A1I8NL45"/>
<dbReference type="KEGG" id="mde:105261712"/>
<sequence>MSKLSEIFNSTTVKGRANVAKATYASFALLYVVHRLRNRGRKANVAAKVDNGEGEGGYQNHKYEGGSNYTYCHKHKQEPDIDSCSCGCSRKKKADYHDHKNHNVSSGSHNTGNHNDHSPSKGHVLDHDDRSVLAGAAVIHSSSKTCKTSSNVEDTSSKDIEEKPVPNGQKDEKSFDV</sequence>
<gene>
    <name evidence="2" type="primary">105261712</name>
</gene>
<protein>
    <submittedName>
        <fullName evidence="2">Uncharacterized protein</fullName>
    </submittedName>
</protein>
<organism evidence="2">
    <name type="scientific">Musca domestica</name>
    <name type="common">House fly</name>
    <dbReference type="NCBI Taxonomy" id="7370"/>
    <lineage>
        <taxon>Eukaryota</taxon>
        <taxon>Metazoa</taxon>
        <taxon>Ecdysozoa</taxon>
        <taxon>Arthropoda</taxon>
        <taxon>Hexapoda</taxon>
        <taxon>Insecta</taxon>
        <taxon>Pterygota</taxon>
        <taxon>Neoptera</taxon>
        <taxon>Endopterygota</taxon>
        <taxon>Diptera</taxon>
        <taxon>Brachycera</taxon>
        <taxon>Muscomorpha</taxon>
        <taxon>Muscoidea</taxon>
        <taxon>Muscidae</taxon>
        <taxon>Musca</taxon>
    </lineage>
</organism>
<accession>A0A1I8NL45</accession>
<dbReference type="InterPro" id="IPR009125">
    <property type="entry name" value="ATPMK"/>
</dbReference>
<dbReference type="EnsemblMetazoa" id="MDOA016892-RA">
    <property type="protein sequence ID" value="MDOA016892-PA"/>
    <property type="gene ID" value="MDOA016892"/>
</dbReference>
<dbReference type="OrthoDB" id="9435504at2759"/>
<feature type="region of interest" description="Disordered" evidence="1">
    <location>
        <begin position="90"/>
        <end position="177"/>
    </location>
</feature>
<name>A0A1I8NL45_MUSDO</name>